<dbReference type="CDD" id="cd18094">
    <property type="entry name" value="SpoU-like_TrmL"/>
    <property type="match status" value="1"/>
</dbReference>
<keyword evidence="5 6" id="KW-0819">tRNA processing</keyword>
<keyword evidence="2 6" id="KW-0489">Methyltransferase</keyword>
<evidence type="ECO:0000256" key="4">
    <source>
        <dbReference type="ARBA" id="ARBA00022691"/>
    </source>
</evidence>
<dbReference type="Gene3D" id="3.40.1280.10">
    <property type="match status" value="1"/>
</dbReference>
<evidence type="ECO:0000313" key="9">
    <source>
        <dbReference type="EMBL" id="ADD26807.1"/>
    </source>
</evidence>
<dbReference type="EMBL" id="CP005385">
    <property type="protein sequence ID" value="AGK04720.1"/>
    <property type="molecule type" value="Genomic_DNA"/>
</dbReference>
<dbReference type="RefSeq" id="WP_013012326.1">
    <property type="nucleotide sequence ID" value="NC_013946.1"/>
</dbReference>
<comment type="function">
    <text evidence="6">Could methylate the ribose at the nucleotide 34 wobble position in tRNA.</text>
</comment>
<name>D3PKC6_MEIRD</name>
<dbReference type="GO" id="GO:0003723">
    <property type="term" value="F:RNA binding"/>
    <property type="evidence" value="ECO:0007669"/>
    <property type="project" value="InterPro"/>
</dbReference>
<dbReference type="GO" id="GO:0002130">
    <property type="term" value="P:wobble position ribose methylation"/>
    <property type="evidence" value="ECO:0007669"/>
    <property type="project" value="TreeGrafter"/>
</dbReference>
<feature type="binding site" evidence="6 7">
    <location>
        <position position="101"/>
    </location>
    <ligand>
        <name>S-adenosyl-L-methionine</name>
        <dbReference type="ChEBI" id="CHEBI:59789"/>
    </ligand>
</feature>
<dbReference type="EC" id="2.1.1.207" evidence="6"/>
<evidence type="ECO:0000256" key="5">
    <source>
        <dbReference type="ARBA" id="ARBA00022694"/>
    </source>
</evidence>
<dbReference type="GO" id="GO:0042802">
    <property type="term" value="F:identical protein binding"/>
    <property type="evidence" value="ECO:0007669"/>
    <property type="project" value="UniProtKB-ARBA"/>
</dbReference>
<organism evidence="10 12">
    <name type="scientific">Meiothermus ruber (strain ATCC 35948 / DSM 1279 / VKM B-1258 / 21)</name>
    <name type="common">Thermus ruber</name>
    <dbReference type="NCBI Taxonomy" id="504728"/>
    <lineage>
        <taxon>Bacteria</taxon>
        <taxon>Thermotogati</taxon>
        <taxon>Deinococcota</taxon>
        <taxon>Deinococci</taxon>
        <taxon>Thermales</taxon>
        <taxon>Thermaceae</taxon>
        <taxon>Meiothermus</taxon>
    </lineage>
</organism>
<keyword evidence="3 6" id="KW-0808">Transferase</keyword>
<comment type="catalytic activity">
    <reaction evidence="6">
        <text>5-carboxymethylaminomethyluridine(34) in tRNA(Leu) + S-adenosyl-L-methionine = 5-carboxymethylaminomethyl-2'-O-methyluridine(34) in tRNA(Leu) + S-adenosyl-L-homocysteine + H(+)</text>
        <dbReference type="Rhea" id="RHEA:43088"/>
        <dbReference type="Rhea" id="RHEA-COMP:10333"/>
        <dbReference type="Rhea" id="RHEA-COMP:10334"/>
        <dbReference type="ChEBI" id="CHEBI:15378"/>
        <dbReference type="ChEBI" id="CHEBI:57856"/>
        <dbReference type="ChEBI" id="CHEBI:59789"/>
        <dbReference type="ChEBI" id="CHEBI:74508"/>
        <dbReference type="ChEBI" id="CHEBI:74511"/>
        <dbReference type="EC" id="2.1.1.207"/>
    </reaction>
</comment>
<feature type="binding site" evidence="6 7">
    <location>
        <position position="120"/>
    </location>
    <ligand>
        <name>S-adenosyl-L-methionine</name>
        <dbReference type="ChEBI" id="CHEBI:59789"/>
    </ligand>
</feature>
<evidence type="ECO:0000256" key="3">
    <source>
        <dbReference type="ARBA" id="ARBA00022679"/>
    </source>
</evidence>
<proteinExistence type="inferred from homology"/>
<dbReference type="Proteomes" id="UP000013026">
    <property type="component" value="Chromosome"/>
</dbReference>
<dbReference type="FunFam" id="3.40.1280.10:FF:000002">
    <property type="entry name" value="Peptidylprolyl isomerase"/>
    <property type="match status" value="1"/>
</dbReference>
<keyword evidence="4 6" id="KW-0949">S-adenosyl-L-methionine</keyword>
<dbReference type="PANTHER" id="PTHR42971">
    <property type="entry name" value="TRNA (CYTIDINE(34)-2'-O)-METHYLTRANSFERASE"/>
    <property type="match status" value="1"/>
</dbReference>
<dbReference type="AlphaFoldDB" id="D3PKC6"/>
<dbReference type="InterPro" id="IPR029026">
    <property type="entry name" value="tRNA_m1G_MTases_N"/>
</dbReference>
<comment type="catalytic activity">
    <reaction evidence="6">
        <text>cytidine(34) in tRNA + S-adenosyl-L-methionine = 2'-O-methylcytidine(34) in tRNA + S-adenosyl-L-homocysteine + H(+)</text>
        <dbReference type="Rhea" id="RHEA:43084"/>
        <dbReference type="Rhea" id="RHEA-COMP:10331"/>
        <dbReference type="Rhea" id="RHEA-COMP:10332"/>
        <dbReference type="ChEBI" id="CHEBI:15378"/>
        <dbReference type="ChEBI" id="CHEBI:57856"/>
        <dbReference type="ChEBI" id="CHEBI:59789"/>
        <dbReference type="ChEBI" id="CHEBI:74495"/>
        <dbReference type="ChEBI" id="CHEBI:82748"/>
        <dbReference type="EC" id="2.1.1.207"/>
    </reaction>
</comment>
<keyword evidence="11" id="KW-1185">Reference proteome</keyword>
<evidence type="ECO:0000256" key="2">
    <source>
        <dbReference type="ARBA" id="ARBA00022603"/>
    </source>
</evidence>
<dbReference type="HAMAP" id="MF_01885">
    <property type="entry name" value="tRNA_methyltr_TrmL"/>
    <property type="match status" value="1"/>
</dbReference>
<dbReference type="GO" id="GO:0005737">
    <property type="term" value="C:cytoplasm"/>
    <property type="evidence" value="ECO:0007669"/>
    <property type="project" value="UniProtKB-SubCell"/>
</dbReference>
<reference evidence="10 12" key="3">
    <citation type="submission" date="2013-04" db="EMBL/GenBank/DDBJ databases">
        <authorList>
            <person name="Chin J."/>
            <person name="Alexander D.H."/>
            <person name="Marks P."/>
            <person name="Korlach J."/>
            <person name="Clum A."/>
            <person name="Copeland A."/>
        </authorList>
    </citation>
    <scope>NUCLEOTIDE SEQUENCE [LARGE SCALE GENOMIC DNA]</scope>
    <source>
        <strain evidence="12">ATCC 35948 / DSM 1279 / VKM B-1258 / 21</strain>
        <strain evidence="10">DSM 1279</strain>
    </source>
</reference>
<dbReference type="SUPFAM" id="SSF75217">
    <property type="entry name" value="alpha/beta knot"/>
    <property type="match status" value="1"/>
</dbReference>
<dbReference type="EMBL" id="CP001743">
    <property type="protein sequence ID" value="ADD26807.1"/>
    <property type="molecule type" value="Genomic_DNA"/>
</dbReference>
<dbReference type="PIRSF" id="PIRSF029256">
    <property type="entry name" value="SpoU_TrmH_prd"/>
    <property type="match status" value="1"/>
</dbReference>
<evidence type="ECO:0000313" key="12">
    <source>
        <dbReference type="Proteomes" id="UP000013026"/>
    </source>
</evidence>
<feature type="domain" description="tRNA/rRNA methyltransferase SpoU type" evidence="8">
    <location>
        <begin position="2"/>
        <end position="141"/>
    </location>
</feature>
<comment type="subcellular location">
    <subcellularLocation>
        <location evidence="6">Cytoplasm</location>
    </subcellularLocation>
</comment>
<accession>D3PKC6</accession>
<evidence type="ECO:0000256" key="6">
    <source>
        <dbReference type="HAMAP-Rule" id="MF_01885"/>
    </source>
</evidence>
<evidence type="ECO:0000256" key="7">
    <source>
        <dbReference type="PIRSR" id="PIRSR029256-1"/>
    </source>
</evidence>
<dbReference type="KEGG" id="mrb:Mrub_0026"/>
<evidence type="ECO:0000259" key="8">
    <source>
        <dbReference type="Pfam" id="PF00588"/>
    </source>
</evidence>
<dbReference type="InterPro" id="IPR029028">
    <property type="entry name" value="Alpha/beta_knot_MTases"/>
</dbReference>
<gene>
    <name evidence="9" type="ordered locus">Mrub_0026</name>
    <name evidence="10" type="ORF">K649_07100</name>
</gene>
<dbReference type="PANTHER" id="PTHR42971:SF1">
    <property type="entry name" value="TRNA (CYTIDINE(34)-2'-O)-METHYLTRANSFERASE"/>
    <property type="match status" value="1"/>
</dbReference>
<comment type="similarity">
    <text evidence="6">Belongs to the class IV-like SAM-binding methyltransferase superfamily. RNA methyltransferase TrmH family. TrmL subfamily.</text>
</comment>
<evidence type="ECO:0000256" key="1">
    <source>
        <dbReference type="ARBA" id="ARBA00022490"/>
    </source>
</evidence>
<dbReference type="STRING" id="504728.K649_07100"/>
<comment type="caution">
    <text evidence="6">Lacks conserved residue(s) required for the propagation of feature annotation.</text>
</comment>
<evidence type="ECO:0000313" key="10">
    <source>
        <dbReference type="EMBL" id="AGK04720.1"/>
    </source>
</evidence>
<dbReference type="Proteomes" id="UP000006655">
    <property type="component" value="Chromosome"/>
</dbReference>
<dbReference type="eggNOG" id="COG0219">
    <property type="taxonomic scope" value="Bacteria"/>
</dbReference>
<dbReference type="KEGG" id="mre:K649_07100"/>
<dbReference type="GO" id="GO:0008175">
    <property type="term" value="F:tRNA methyltransferase activity"/>
    <property type="evidence" value="ECO:0007669"/>
    <property type="project" value="UniProtKB-UniRule"/>
</dbReference>
<reference evidence="10" key="2">
    <citation type="submission" date="2013-04" db="EMBL/GenBank/DDBJ databases">
        <title>Non-Hybrid, Finished Microbial Genome Assemblies from Long-Read SMRT Sequencing Data.</title>
        <authorList>
            <person name="Klammer A."/>
            <person name="Drake J."/>
            <person name="Heiner C."/>
            <person name="Clum A."/>
            <person name="Copeland A."/>
            <person name="Huddleston J."/>
            <person name="Eichler E."/>
            <person name="Turner S.W."/>
        </authorList>
    </citation>
    <scope>NUCLEOTIDE SEQUENCE</scope>
    <source>
        <strain evidence="10">DSM 1279</strain>
    </source>
</reference>
<reference evidence="9 11" key="1">
    <citation type="journal article" date="2010" name="Stand. Genomic Sci.">
        <title>Complete genome sequence of Meiothermus ruber type strain (21).</title>
        <authorList>
            <person name="Tindall B.J."/>
            <person name="Sikorski J."/>
            <person name="Lucas S."/>
            <person name="Goltsman E."/>
            <person name="Copeland A."/>
            <person name="Glavina Del Rio T."/>
            <person name="Nolan M."/>
            <person name="Tice H."/>
            <person name="Cheng J.F."/>
            <person name="Han C."/>
            <person name="Pitluck S."/>
            <person name="Liolios K."/>
            <person name="Ivanova N."/>
            <person name="Mavromatis K."/>
            <person name="Ovchinnikova G."/>
            <person name="Pati A."/>
            <person name="Fahnrich R."/>
            <person name="Goodwin L."/>
            <person name="Chen A."/>
            <person name="Palaniappan K."/>
            <person name="Land M."/>
            <person name="Hauser L."/>
            <person name="Chang Y.J."/>
            <person name="Jeffries C.D."/>
            <person name="Rohde M."/>
            <person name="Goker M."/>
            <person name="Woyke T."/>
            <person name="Bristow J."/>
            <person name="Eisen J.A."/>
            <person name="Markowitz V."/>
            <person name="Hugenholtz P."/>
            <person name="Kyrpides N.C."/>
            <person name="Klenk H.P."/>
            <person name="Lapidus A."/>
        </authorList>
    </citation>
    <scope>NUCLEOTIDE SEQUENCE [LARGE SCALE GENOMIC DNA]</scope>
    <source>
        <strain evidence="11">ATCC 35948 / DSM 1279 / VKM B-1258 / 21</strain>
        <strain evidence="9">DSM 1279</strain>
    </source>
</reference>
<dbReference type="GO" id="GO:0008757">
    <property type="term" value="F:S-adenosylmethionine-dependent methyltransferase activity"/>
    <property type="evidence" value="ECO:0007669"/>
    <property type="project" value="UniProtKB-UniRule"/>
</dbReference>
<protein>
    <recommendedName>
        <fullName evidence="6">Putative tRNA (cytidine(34)-2'-O)-methyltransferase</fullName>
        <ecNumber evidence="6">2.1.1.207</ecNumber>
    </recommendedName>
    <alternativeName>
        <fullName evidence="6">tRNA (cytidine/uridine-2'-O-)-methyltransferase</fullName>
    </alternativeName>
</protein>
<feature type="binding site" evidence="6 7">
    <location>
        <position position="129"/>
    </location>
    <ligand>
        <name>S-adenosyl-L-methionine</name>
        <dbReference type="ChEBI" id="CHEBI:59789"/>
    </ligand>
</feature>
<sequence length="160" mass="17847">MFKVVLYQPEIPQNAGNIARTCAATGAELHLIRPLGFQWNSAKLRRAGLDYWPEVDYVLHDSWRAFLETLPPDGRIWAFSSKVSRLYTEVRYQPGDYLLFGPESRGLPSEVLERFPGVTIPMPGRGGRSLNLAVAVGVGLYEALRQVGWGFRAARNLGAT</sequence>
<evidence type="ECO:0000313" key="11">
    <source>
        <dbReference type="Proteomes" id="UP000006655"/>
    </source>
</evidence>
<dbReference type="InterPro" id="IPR001537">
    <property type="entry name" value="SpoU_MeTrfase"/>
</dbReference>
<dbReference type="OrthoDB" id="9789043at2"/>
<keyword evidence="1 6" id="KW-0963">Cytoplasm</keyword>
<dbReference type="Pfam" id="PF00588">
    <property type="entry name" value="SpoU_methylase"/>
    <property type="match status" value="1"/>
</dbReference>
<dbReference type="PATRIC" id="fig|504728.9.peg.1460"/>
<dbReference type="InterPro" id="IPR016914">
    <property type="entry name" value="TrmL"/>
</dbReference>